<dbReference type="Proteomes" id="UP000596192">
    <property type="component" value="Plasmid unnamed2"/>
</dbReference>
<organism evidence="1 2">
    <name type="scientific">Azotobacter chroococcum</name>
    <dbReference type="NCBI Taxonomy" id="353"/>
    <lineage>
        <taxon>Bacteria</taxon>
        <taxon>Pseudomonadati</taxon>
        <taxon>Pseudomonadota</taxon>
        <taxon>Gammaproteobacteria</taxon>
        <taxon>Pseudomonadales</taxon>
        <taxon>Pseudomonadaceae</taxon>
        <taxon>Azotobacter</taxon>
    </lineage>
</organism>
<geneLocation type="plasmid" evidence="1 2">
    <name>unnamed2</name>
</geneLocation>
<accession>A0AAQ0C179</accession>
<keyword evidence="1" id="KW-0614">Plasmid</keyword>
<dbReference type="AlphaFoldDB" id="A0AAQ0C179"/>
<gene>
    <name evidence="1" type="ORF">GKQ51_23530</name>
</gene>
<proteinExistence type="predicted"/>
<dbReference type="EMBL" id="CP066312">
    <property type="protein sequence ID" value="QQE91332.1"/>
    <property type="molecule type" value="Genomic_DNA"/>
</dbReference>
<sequence length="276" mass="31548">MNSDHQSGSELSKIEQEVIVLLAVVELIRSMVNREMFDIGDGGDTNILFRTRTHHRFFAIALVDFLSEIDQKGPVPKAPYLSAIRRISAQPSFDVGGSVSELRLAAEDFKHWLEEEIAVDVWLPLLDQQLSLQPTRYCLHRIVGNLSKHNFLRSIGVVEDVRVLFAKAGCTVEIAEIIPSLEQVYEQLHDNVGLYHASVIAEFLNNLLWGIQTYLQPEFEHSWTPDQIVPLRYSYQYPAGLKAPLARACYWELMNRVRSGPIFRRFSVSSSFKQLY</sequence>
<evidence type="ECO:0000313" key="1">
    <source>
        <dbReference type="EMBL" id="QQE91332.1"/>
    </source>
</evidence>
<protein>
    <submittedName>
        <fullName evidence="1">Uncharacterized protein</fullName>
    </submittedName>
</protein>
<reference evidence="1 2" key="1">
    <citation type="submission" date="2020-12" db="EMBL/GenBank/DDBJ databases">
        <title>Genomic Analysis and Response surface optimization of nitrogen-fixing conditions for A. chroococcum strain HR1, Isolation from rhizosphere soil.</title>
        <authorList>
            <person name="Li J."/>
            <person name="Yang H."/>
            <person name="Liu H."/>
            <person name="Wang C."/>
            <person name="Tian Y."/>
            <person name="Lu X.Y."/>
        </authorList>
    </citation>
    <scope>NUCLEOTIDE SEQUENCE [LARGE SCALE GENOMIC DNA]</scope>
    <source>
        <strain evidence="1 2">HR1</strain>
        <plasmid evidence="1 2">unnamed2</plasmid>
    </source>
</reference>
<name>A0AAQ0C179_9GAMM</name>
<dbReference type="RefSeq" id="WP_198868262.1">
    <property type="nucleotide sequence ID" value="NZ_CP066312.1"/>
</dbReference>
<evidence type="ECO:0000313" key="2">
    <source>
        <dbReference type="Proteomes" id="UP000596192"/>
    </source>
</evidence>